<dbReference type="EMBL" id="VUKA01000001">
    <property type="protein sequence ID" value="KAA2214181.1"/>
    <property type="molecule type" value="Genomic_DNA"/>
</dbReference>
<dbReference type="SUPFAM" id="SSF52540">
    <property type="entry name" value="P-loop containing nucleoside triphosphate hydrolases"/>
    <property type="match status" value="1"/>
</dbReference>
<proteinExistence type="predicted"/>
<sequence>MKAWVSTTGAELLAQPADHWAGRLAFAQAGQMSELQRAQRESWLGLVALLQQALPMAGGEGWTVLLECDLLRLEKRIDAVILTDRAVVVLEYKHGAGGFTAADLAQAEDYALDLHDFHAGSRCCPVVPVLLASAAPPPANQWPIFHAVTPVLRSNAAGLGPLLRNIQSAIPEPPRLLDPAAWAAAPYRPVPTIIDAARRLFDRHEVEAIATARADALNLGRTTDAIRRAIATASARRERCVVFVTGVPGAGKTLCGLNLAFGTHAEIGAAFLTGNAPLVAVLRGALEQDARQRQGRTGRQPRREARAVLQNVHRFLEHHVRAPDEAPAEHVVIFDEAQRAWDAAQAGRDTQRRSSILSLSEPAHMLEIMHRVPDWSVIVALIGNGQEINTGEAGLAEWGAVIANSGGAWQAVAAPRALDAAEPVQRLAQGHPSWLRLDPDLDLTLPLRAVHYAAAADWVDAVLTDRAADAAAIAARGGLPFRLTRDLGALRAALRQRARGLRRAGLVCSAKAKRLRAEGLGAQLHGADAEVVNWFLRRWPDVRASDALEVCATEYACQGLELDWVGLAWGGDFIRHGGQWRARRFVGHAWQRVGSPASQHHIRNTYRVLLTRARFETLIFVPHGDAADATRPAAEADAVADYLLRCGVPLLDNGEVPAIPATAPLPFLL</sequence>
<dbReference type="Proteomes" id="UP000322110">
    <property type="component" value="Unassembled WGS sequence"/>
</dbReference>
<dbReference type="InterPro" id="IPR027417">
    <property type="entry name" value="P-loop_NTPase"/>
</dbReference>
<evidence type="ECO:0000313" key="3">
    <source>
        <dbReference type="Proteomes" id="UP000322110"/>
    </source>
</evidence>
<reference evidence="2 3" key="1">
    <citation type="journal article" date="2015" name="Int. J. Syst. Evol. Microbiol.">
        <title>Roseomonas oryzae sp. nov., isolated from paddy rhizosphere soil.</title>
        <authorList>
            <person name="Ramaprasad E.V."/>
            <person name="Sasikala Ch."/>
            <person name="Ramana Ch.V."/>
        </authorList>
    </citation>
    <scope>NUCLEOTIDE SEQUENCE [LARGE SCALE GENOMIC DNA]</scope>
    <source>
        <strain evidence="2 3">KCTC 42542</strain>
    </source>
</reference>
<organism evidence="2 3">
    <name type="scientific">Teichococcus oryzae</name>
    <dbReference type="NCBI Taxonomy" id="1608942"/>
    <lineage>
        <taxon>Bacteria</taxon>
        <taxon>Pseudomonadati</taxon>
        <taxon>Pseudomonadota</taxon>
        <taxon>Alphaproteobacteria</taxon>
        <taxon>Acetobacterales</taxon>
        <taxon>Roseomonadaceae</taxon>
        <taxon>Roseomonas</taxon>
    </lineage>
</organism>
<protein>
    <submittedName>
        <fullName evidence="2">DUF2075 domain-containing protein</fullName>
    </submittedName>
</protein>
<dbReference type="InterPro" id="IPR018647">
    <property type="entry name" value="SLFN_3-like_DNA/RNA_helicase"/>
</dbReference>
<gene>
    <name evidence="2" type="ORF">F0Q34_00130</name>
</gene>
<dbReference type="OrthoDB" id="3193269at2"/>
<keyword evidence="3" id="KW-1185">Reference proteome</keyword>
<name>A0A5B2TI83_9PROT</name>
<evidence type="ECO:0000313" key="2">
    <source>
        <dbReference type="EMBL" id="KAA2214181.1"/>
    </source>
</evidence>
<dbReference type="Pfam" id="PF09848">
    <property type="entry name" value="SLFN-g3_helicase"/>
    <property type="match status" value="1"/>
</dbReference>
<dbReference type="RefSeq" id="WP_149810120.1">
    <property type="nucleotide sequence ID" value="NZ_VUKA01000001.1"/>
</dbReference>
<accession>A0A5B2TI83</accession>
<evidence type="ECO:0000259" key="1">
    <source>
        <dbReference type="Pfam" id="PF09848"/>
    </source>
</evidence>
<dbReference type="AlphaFoldDB" id="A0A5B2TI83"/>
<comment type="caution">
    <text evidence="2">The sequence shown here is derived from an EMBL/GenBank/DDBJ whole genome shotgun (WGS) entry which is preliminary data.</text>
</comment>
<feature type="domain" description="Schlafen group 3-like DNA/RNA helicase" evidence="1">
    <location>
        <begin position="240"/>
        <end position="622"/>
    </location>
</feature>